<organism evidence="1 2">
    <name type="scientific">Aspergillus mulundensis</name>
    <dbReference type="NCBI Taxonomy" id="1810919"/>
    <lineage>
        <taxon>Eukaryota</taxon>
        <taxon>Fungi</taxon>
        <taxon>Dikarya</taxon>
        <taxon>Ascomycota</taxon>
        <taxon>Pezizomycotina</taxon>
        <taxon>Eurotiomycetes</taxon>
        <taxon>Eurotiomycetidae</taxon>
        <taxon>Eurotiales</taxon>
        <taxon>Aspergillaceae</taxon>
        <taxon>Aspergillus</taxon>
        <taxon>Aspergillus subgen. Nidulantes</taxon>
    </lineage>
</organism>
<evidence type="ECO:0000313" key="1">
    <source>
        <dbReference type="EMBL" id="RDW72733.1"/>
    </source>
</evidence>
<dbReference type="EMBL" id="PVWQ01000009">
    <property type="protein sequence ID" value="RDW72733.1"/>
    <property type="molecule type" value="Genomic_DNA"/>
</dbReference>
<accession>A0A3D8RFB0</accession>
<evidence type="ECO:0000313" key="2">
    <source>
        <dbReference type="Proteomes" id="UP000256690"/>
    </source>
</evidence>
<dbReference type="GeneID" id="38118275"/>
<dbReference type="AlphaFoldDB" id="A0A3D8RFB0"/>
<dbReference type="Proteomes" id="UP000256690">
    <property type="component" value="Unassembled WGS sequence"/>
</dbReference>
<reference evidence="1 2" key="1">
    <citation type="journal article" date="2018" name="IMA Fungus">
        <title>IMA Genome-F 9: Draft genome sequence of Annulohypoxylon stygium, Aspergillus mulundensis, Berkeleyomyces basicola (syn. Thielaviopsis basicola), Ceratocystis smalleyi, two Cercospora beticola strains, Coleophoma cylindrospora, Fusarium fracticaudum, Phialophora cf. hyalina, and Morchella septimelata.</title>
        <authorList>
            <person name="Wingfield B.D."/>
            <person name="Bills G.F."/>
            <person name="Dong Y."/>
            <person name="Huang W."/>
            <person name="Nel W.J."/>
            <person name="Swalarsk-Parry B.S."/>
            <person name="Vaghefi N."/>
            <person name="Wilken P.M."/>
            <person name="An Z."/>
            <person name="de Beer Z.W."/>
            <person name="De Vos L."/>
            <person name="Chen L."/>
            <person name="Duong T.A."/>
            <person name="Gao Y."/>
            <person name="Hammerbacher A."/>
            <person name="Kikkert J.R."/>
            <person name="Li Y."/>
            <person name="Li H."/>
            <person name="Li K."/>
            <person name="Li Q."/>
            <person name="Liu X."/>
            <person name="Ma X."/>
            <person name="Naidoo K."/>
            <person name="Pethybridge S.J."/>
            <person name="Sun J."/>
            <person name="Steenkamp E.T."/>
            <person name="van der Nest M.A."/>
            <person name="van Wyk S."/>
            <person name="Wingfield M.J."/>
            <person name="Xiong C."/>
            <person name="Yue Q."/>
            <person name="Zhang X."/>
        </authorList>
    </citation>
    <scope>NUCLEOTIDE SEQUENCE [LARGE SCALE GENOMIC DNA]</scope>
    <source>
        <strain evidence="1 2">DSM 5745</strain>
    </source>
</reference>
<proteinExistence type="predicted"/>
<sequence length="359" mass="41552">MERLPLEVFTNIIEQAADGNPHRDTLNARLVDREWDRVATKALITSQRLEIHGLQIWDRVSWEHNRFVNLPQEWKIRYLESKVKSFKNKPCNLSRWITEMQDIAAANGQDETEVFQQLIEATTNTKAAPRLLLFDENTPETRLAPGQTETDFKAQIEYIKTRGLSRNDFHVWNLWPRPFEPLATTLTILQGYHAIHHGDATKLASLLAAGHDVTKRSFRFRIWALPGETGTVANTDVAAVLVKHGAPLIFTGTTYTVNKEYLGRYTRTRNTRGCRGAIKRLRKSFRGLLWRVLGYAIREDQGRPLELRKARFINALKAELEVERLYMCRDLHPDTVEIAHEYGTLDHWLEGWGEIPSWF</sequence>
<protein>
    <submittedName>
        <fullName evidence="1">Uncharacterized protein</fullName>
    </submittedName>
</protein>
<gene>
    <name evidence="1" type="ORF">DSM5745_07905</name>
</gene>
<keyword evidence="2" id="KW-1185">Reference proteome</keyword>
<dbReference type="RefSeq" id="XP_026601953.1">
    <property type="nucleotide sequence ID" value="XM_026749921.1"/>
</dbReference>
<comment type="caution">
    <text evidence="1">The sequence shown here is derived from an EMBL/GenBank/DDBJ whole genome shotgun (WGS) entry which is preliminary data.</text>
</comment>
<name>A0A3D8RFB0_9EURO</name>